<proteinExistence type="predicted"/>
<keyword evidence="2" id="KW-1185">Reference proteome</keyword>
<protein>
    <submittedName>
        <fullName evidence="1">Uncharacterized protein</fullName>
    </submittedName>
</protein>
<gene>
    <name evidence="1" type="ORF">O6H91_07G122500</name>
</gene>
<evidence type="ECO:0000313" key="2">
    <source>
        <dbReference type="Proteomes" id="UP001162992"/>
    </source>
</evidence>
<comment type="caution">
    <text evidence="1">The sequence shown here is derived from an EMBL/GenBank/DDBJ whole genome shotgun (WGS) entry which is preliminary data.</text>
</comment>
<sequence>MLAGARDTGLSPSIVGAFPRKEAELVEYFMDDSMEKLTEEAENHKEELSNMILTARIAWLVRSRLQMQIPYISKWAQALSIQANPLNLPTTLKQRALLMDEIWHAAGDRSSDMDWITKRAILGGVYTATELYMLTDYSPEYQETWSFLDRRIKDAIDCRKTAQEASHLAVAIGAGLGNTINSFLRRQSPSGI</sequence>
<evidence type="ECO:0000313" key="1">
    <source>
        <dbReference type="EMBL" id="KAJ7550867.1"/>
    </source>
</evidence>
<dbReference type="EMBL" id="CM055098">
    <property type="protein sequence ID" value="KAJ7550867.1"/>
    <property type="molecule type" value="Genomic_DNA"/>
</dbReference>
<organism evidence="1 2">
    <name type="scientific">Diphasiastrum complanatum</name>
    <name type="common">Issler's clubmoss</name>
    <name type="synonym">Lycopodium complanatum</name>
    <dbReference type="NCBI Taxonomy" id="34168"/>
    <lineage>
        <taxon>Eukaryota</taxon>
        <taxon>Viridiplantae</taxon>
        <taxon>Streptophyta</taxon>
        <taxon>Embryophyta</taxon>
        <taxon>Tracheophyta</taxon>
        <taxon>Lycopodiopsida</taxon>
        <taxon>Lycopodiales</taxon>
        <taxon>Lycopodiaceae</taxon>
        <taxon>Lycopodioideae</taxon>
        <taxon>Diphasiastrum</taxon>
    </lineage>
</organism>
<name>A0ACC2D9V1_DIPCM</name>
<reference evidence="2" key="1">
    <citation type="journal article" date="2024" name="Proc. Natl. Acad. Sci. U.S.A.">
        <title>Extraordinary preservation of gene collinearity over three hundred million years revealed in homosporous lycophytes.</title>
        <authorList>
            <person name="Li C."/>
            <person name="Wickell D."/>
            <person name="Kuo L.Y."/>
            <person name="Chen X."/>
            <person name="Nie B."/>
            <person name="Liao X."/>
            <person name="Peng D."/>
            <person name="Ji J."/>
            <person name="Jenkins J."/>
            <person name="Williams M."/>
            <person name="Shu S."/>
            <person name="Plott C."/>
            <person name="Barry K."/>
            <person name="Rajasekar S."/>
            <person name="Grimwood J."/>
            <person name="Han X."/>
            <person name="Sun S."/>
            <person name="Hou Z."/>
            <person name="He W."/>
            <person name="Dai G."/>
            <person name="Sun C."/>
            <person name="Schmutz J."/>
            <person name="Leebens-Mack J.H."/>
            <person name="Li F.W."/>
            <person name="Wang L."/>
        </authorList>
    </citation>
    <scope>NUCLEOTIDE SEQUENCE [LARGE SCALE GENOMIC DNA]</scope>
    <source>
        <strain evidence="2">cv. PW_Plant_1</strain>
    </source>
</reference>
<accession>A0ACC2D9V1</accession>
<dbReference type="Proteomes" id="UP001162992">
    <property type="component" value="Chromosome 7"/>
</dbReference>